<accession>A0A0F9QLM2</accession>
<sequence length="70" mass="7915">MTTQFIARPRGRPRKERQTSDCQHHWNIETSASRPGECQGNCQLCGDTRFFLTGTGLALLADRHDISVIQ</sequence>
<name>A0A0F9QLM2_9ZZZZ</name>
<organism evidence="2">
    <name type="scientific">marine sediment metagenome</name>
    <dbReference type="NCBI Taxonomy" id="412755"/>
    <lineage>
        <taxon>unclassified sequences</taxon>
        <taxon>metagenomes</taxon>
        <taxon>ecological metagenomes</taxon>
    </lineage>
</organism>
<reference evidence="2" key="1">
    <citation type="journal article" date="2015" name="Nature">
        <title>Complex archaea that bridge the gap between prokaryotes and eukaryotes.</title>
        <authorList>
            <person name="Spang A."/>
            <person name="Saw J.H."/>
            <person name="Jorgensen S.L."/>
            <person name="Zaremba-Niedzwiedzka K."/>
            <person name="Martijn J."/>
            <person name="Lind A.E."/>
            <person name="van Eijk R."/>
            <person name="Schleper C."/>
            <person name="Guy L."/>
            <person name="Ettema T.J."/>
        </authorList>
    </citation>
    <scope>NUCLEOTIDE SEQUENCE</scope>
</reference>
<evidence type="ECO:0000256" key="1">
    <source>
        <dbReference type="SAM" id="MobiDB-lite"/>
    </source>
</evidence>
<dbReference type="AlphaFoldDB" id="A0A0F9QLM2"/>
<protein>
    <submittedName>
        <fullName evidence="2">Uncharacterized protein</fullName>
    </submittedName>
</protein>
<feature type="region of interest" description="Disordered" evidence="1">
    <location>
        <begin position="1"/>
        <end position="22"/>
    </location>
</feature>
<comment type="caution">
    <text evidence="2">The sequence shown here is derived from an EMBL/GenBank/DDBJ whole genome shotgun (WGS) entry which is preliminary data.</text>
</comment>
<gene>
    <name evidence="2" type="ORF">LCGC14_0686670</name>
</gene>
<dbReference type="EMBL" id="LAZR01001412">
    <property type="protein sequence ID" value="KKN45085.1"/>
    <property type="molecule type" value="Genomic_DNA"/>
</dbReference>
<evidence type="ECO:0000313" key="2">
    <source>
        <dbReference type="EMBL" id="KKN45085.1"/>
    </source>
</evidence>
<proteinExistence type="predicted"/>